<dbReference type="EMBL" id="CH476626">
    <property type="protein sequence ID" value="EDO02763.1"/>
    <property type="molecule type" value="Genomic_DNA"/>
</dbReference>
<protein>
    <submittedName>
        <fullName evidence="1">Uncharacterized protein</fullName>
    </submittedName>
</protein>
<dbReference type="InParanoid" id="A7EIU7"/>
<proteinExistence type="predicted"/>
<dbReference type="GeneID" id="5489778"/>
<evidence type="ECO:0000313" key="1">
    <source>
        <dbReference type="EMBL" id="EDO02763.1"/>
    </source>
</evidence>
<dbReference type="KEGG" id="ssl:SS1G_05240"/>
<dbReference type="AlphaFoldDB" id="A7EIU7"/>
<gene>
    <name evidence="1" type="ORF">SS1G_05240</name>
</gene>
<keyword evidence="2" id="KW-1185">Reference proteome</keyword>
<dbReference type="HOGENOM" id="CLU_2639581_0_0_1"/>
<dbReference type="RefSeq" id="XP_001593812.1">
    <property type="nucleotide sequence ID" value="XM_001593762.1"/>
</dbReference>
<reference evidence="2" key="1">
    <citation type="journal article" date="2011" name="PLoS Genet.">
        <title>Genomic analysis of the necrotrophic fungal pathogens Sclerotinia sclerotiorum and Botrytis cinerea.</title>
        <authorList>
            <person name="Amselem J."/>
            <person name="Cuomo C.A."/>
            <person name="van Kan J.A."/>
            <person name="Viaud M."/>
            <person name="Benito E.P."/>
            <person name="Couloux A."/>
            <person name="Coutinho P.M."/>
            <person name="de Vries R.P."/>
            <person name="Dyer P.S."/>
            <person name="Fillinger S."/>
            <person name="Fournier E."/>
            <person name="Gout L."/>
            <person name="Hahn M."/>
            <person name="Kohn L."/>
            <person name="Lapalu N."/>
            <person name="Plummer K.M."/>
            <person name="Pradier J.M."/>
            <person name="Quevillon E."/>
            <person name="Sharon A."/>
            <person name="Simon A."/>
            <person name="ten Have A."/>
            <person name="Tudzynski B."/>
            <person name="Tudzynski P."/>
            <person name="Wincker P."/>
            <person name="Andrew M."/>
            <person name="Anthouard V."/>
            <person name="Beever R.E."/>
            <person name="Beffa R."/>
            <person name="Benoit I."/>
            <person name="Bouzid O."/>
            <person name="Brault B."/>
            <person name="Chen Z."/>
            <person name="Choquer M."/>
            <person name="Collemare J."/>
            <person name="Cotton P."/>
            <person name="Danchin E.G."/>
            <person name="Da Silva C."/>
            <person name="Gautier A."/>
            <person name="Giraud C."/>
            <person name="Giraud T."/>
            <person name="Gonzalez C."/>
            <person name="Grossetete S."/>
            <person name="Guldener U."/>
            <person name="Henrissat B."/>
            <person name="Howlett B.J."/>
            <person name="Kodira C."/>
            <person name="Kretschmer M."/>
            <person name="Lappartient A."/>
            <person name="Leroch M."/>
            <person name="Levis C."/>
            <person name="Mauceli E."/>
            <person name="Neuveglise C."/>
            <person name="Oeser B."/>
            <person name="Pearson M."/>
            <person name="Poulain J."/>
            <person name="Poussereau N."/>
            <person name="Quesneville H."/>
            <person name="Rascle C."/>
            <person name="Schumacher J."/>
            <person name="Segurens B."/>
            <person name="Sexton A."/>
            <person name="Silva E."/>
            <person name="Sirven C."/>
            <person name="Soanes D.M."/>
            <person name="Talbot N.J."/>
            <person name="Templeton M."/>
            <person name="Yandava C."/>
            <person name="Yarden O."/>
            <person name="Zeng Q."/>
            <person name="Rollins J.A."/>
            <person name="Lebrun M.H."/>
            <person name="Dickman M."/>
        </authorList>
    </citation>
    <scope>NUCLEOTIDE SEQUENCE [LARGE SCALE GENOMIC DNA]</scope>
    <source>
        <strain evidence="2">ATCC 18683 / 1980 / Ss-1</strain>
    </source>
</reference>
<evidence type="ECO:0000313" key="2">
    <source>
        <dbReference type="Proteomes" id="UP000001312"/>
    </source>
</evidence>
<accession>A7EIU7</accession>
<organism evidence="1 2">
    <name type="scientific">Sclerotinia sclerotiorum (strain ATCC 18683 / 1980 / Ss-1)</name>
    <name type="common">White mold</name>
    <name type="synonym">Whetzelinia sclerotiorum</name>
    <dbReference type="NCBI Taxonomy" id="665079"/>
    <lineage>
        <taxon>Eukaryota</taxon>
        <taxon>Fungi</taxon>
        <taxon>Dikarya</taxon>
        <taxon>Ascomycota</taxon>
        <taxon>Pezizomycotina</taxon>
        <taxon>Leotiomycetes</taxon>
        <taxon>Helotiales</taxon>
        <taxon>Sclerotiniaceae</taxon>
        <taxon>Sclerotinia</taxon>
    </lineage>
</organism>
<dbReference type="Proteomes" id="UP000001312">
    <property type="component" value="Unassembled WGS sequence"/>
</dbReference>
<name>A7EIU7_SCLS1</name>
<sequence length="77" mass="8550">MAKLDNFLQALKGFIVCSVPEVSTEVSHVCLYYSTVSILGAVAIFYEVHEYLAENLDNSVVKATARADERGKFHVLQ</sequence>